<dbReference type="PANTHER" id="PTHR33164:SF43">
    <property type="entry name" value="HTH-TYPE TRANSCRIPTIONAL REPRESSOR YETL"/>
    <property type="match status" value="1"/>
</dbReference>
<accession>A0A7Y0NK84</accession>
<sequence>MLPCVNMVEQVLRVRFRENFGMSLPQFDVMAQLARSSEPQTMSELSRQLVVTSGNITGLVDRLVKSGYVVRKPSETDRRVQYVQLEPKGREELENMANAHERWLTELFEGLRDEELQEFNALLERTKRLLRQAPETRA</sequence>
<dbReference type="Gene3D" id="1.10.10.10">
    <property type="entry name" value="Winged helix-like DNA-binding domain superfamily/Winged helix DNA-binding domain"/>
    <property type="match status" value="1"/>
</dbReference>
<evidence type="ECO:0000259" key="1">
    <source>
        <dbReference type="PROSITE" id="PS50995"/>
    </source>
</evidence>
<dbReference type="PROSITE" id="PS50995">
    <property type="entry name" value="HTH_MARR_2"/>
    <property type="match status" value="1"/>
</dbReference>
<reference evidence="2 3" key="1">
    <citation type="submission" date="2020-04" db="EMBL/GenBank/DDBJ databases">
        <title>Marinobacter oceani sp. nov., isolated from marine solar saltern.</title>
        <authorList>
            <person name="Chen X.-Y."/>
        </authorList>
    </citation>
    <scope>NUCLEOTIDE SEQUENCE [LARGE SCALE GENOMIC DNA]</scope>
    <source>
        <strain evidence="2 3">W62</strain>
    </source>
</reference>
<dbReference type="Proteomes" id="UP000567186">
    <property type="component" value="Unassembled WGS sequence"/>
</dbReference>
<dbReference type="InterPro" id="IPR000835">
    <property type="entry name" value="HTH_MarR-typ"/>
</dbReference>
<gene>
    <name evidence="2" type="ORF">HIU99_03775</name>
</gene>
<dbReference type="AlphaFoldDB" id="A0A7Y0NK84"/>
<name>A0A7Y0NK84_9GAMM</name>
<dbReference type="InterPro" id="IPR039422">
    <property type="entry name" value="MarR/SlyA-like"/>
</dbReference>
<dbReference type="EMBL" id="JABCKY010000001">
    <property type="protein sequence ID" value="NMT62709.1"/>
    <property type="molecule type" value="Genomic_DNA"/>
</dbReference>
<evidence type="ECO:0000313" key="2">
    <source>
        <dbReference type="EMBL" id="NMT62709.1"/>
    </source>
</evidence>
<keyword evidence="3" id="KW-1185">Reference proteome</keyword>
<dbReference type="PRINTS" id="PR00598">
    <property type="entry name" value="HTHMARR"/>
</dbReference>
<proteinExistence type="predicted"/>
<evidence type="ECO:0000313" key="3">
    <source>
        <dbReference type="Proteomes" id="UP000567186"/>
    </source>
</evidence>
<dbReference type="InterPro" id="IPR036388">
    <property type="entry name" value="WH-like_DNA-bd_sf"/>
</dbReference>
<dbReference type="GO" id="GO:0006950">
    <property type="term" value="P:response to stress"/>
    <property type="evidence" value="ECO:0007669"/>
    <property type="project" value="TreeGrafter"/>
</dbReference>
<dbReference type="OrthoDB" id="32523at2"/>
<protein>
    <submittedName>
        <fullName evidence="2">MarR family transcriptional regulator</fullName>
    </submittedName>
</protein>
<dbReference type="Pfam" id="PF12802">
    <property type="entry name" value="MarR_2"/>
    <property type="match status" value="1"/>
</dbReference>
<organism evidence="2 3">
    <name type="scientific">Marinobacter orientalis</name>
    <dbReference type="NCBI Taxonomy" id="1928859"/>
    <lineage>
        <taxon>Bacteria</taxon>
        <taxon>Pseudomonadati</taxon>
        <taxon>Pseudomonadota</taxon>
        <taxon>Gammaproteobacteria</taxon>
        <taxon>Pseudomonadales</taxon>
        <taxon>Marinobacteraceae</taxon>
        <taxon>Marinobacter</taxon>
    </lineage>
</organism>
<dbReference type="InterPro" id="IPR036390">
    <property type="entry name" value="WH_DNA-bd_sf"/>
</dbReference>
<dbReference type="SUPFAM" id="SSF46785">
    <property type="entry name" value="Winged helix' DNA-binding domain"/>
    <property type="match status" value="1"/>
</dbReference>
<dbReference type="GO" id="GO:0003700">
    <property type="term" value="F:DNA-binding transcription factor activity"/>
    <property type="evidence" value="ECO:0007669"/>
    <property type="project" value="InterPro"/>
</dbReference>
<feature type="domain" description="HTH marR-type" evidence="1">
    <location>
        <begin position="1"/>
        <end position="128"/>
    </location>
</feature>
<comment type="caution">
    <text evidence="2">The sequence shown here is derived from an EMBL/GenBank/DDBJ whole genome shotgun (WGS) entry which is preliminary data.</text>
</comment>
<dbReference type="PANTHER" id="PTHR33164">
    <property type="entry name" value="TRANSCRIPTIONAL REGULATOR, MARR FAMILY"/>
    <property type="match status" value="1"/>
</dbReference>
<dbReference type="SMART" id="SM00347">
    <property type="entry name" value="HTH_MARR"/>
    <property type="match status" value="1"/>
</dbReference>